<sequence>MATVGTDAKARAIEEITAWCEDKGTIVFLLHLLKLLDTETHGDSRYFGEGLHEAIKALWPYEPAPVETKKGSAVGKRQSPVQPSFSCPVSEFSLPWQDSEVFTCRVETSTSLSITSRPAGQLDTRKRRRLPSWIGRRVEPSSSDTTSDVSGSDNGSTE</sequence>
<dbReference type="AlphaFoldDB" id="A0ABD3H106"/>
<feature type="compositionally biased region" description="Polar residues" evidence="1">
    <location>
        <begin position="109"/>
        <end position="118"/>
    </location>
</feature>
<name>A0ABD3H106_9MARC</name>
<protein>
    <submittedName>
        <fullName evidence="2">Uncharacterized protein</fullName>
    </submittedName>
</protein>
<reference evidence="2 3" key="1">
    <citation type="submission" date="2024-09" db="EMBL/GenBank/DDBJ databases">
        <title>Chromosome-scale assembly of Riccia sorocarpa.</title>
        <authorList>
            <person name="Paukszto L."/>
        </authorList>
    </citation>
    <scope>NUCLEOTIDE SEQUENCE [LARGE SCALE GENOMIC DNA]</scope>
    <source>
        <strain evidence="2">LP-2024</strain>
        <tissue evidence="2">Aerial parts of the thallus</tissue>
    </source>
</reference>
<evidence type="ECO:0000256" key="1">
    <source>
        <dbReference type="SAM" id="MobiDB-lite"/>
    </source>
</evidence>
<proteinExistence type="predicted"/>
<feature type="compositionally biased region" description="Low complexity" evidence="1">
    <location>
        <begin position="141"/>
        <end position="158"/>
    </location>
</feature>
<organism evidence="2 3">
    <name type="scientific">Riccia sorocarpa</name>
    <dbReference type="NCBI Taxonomy" id="122646"/>
    <lineage>
        <taxon>Eukaryota</taxon>
        <taxon>Viridiplantae</taxon>
        <taxon>Streptophyta</taxon>
        <taxon>Embryophyta</taxon>
        <taxon>Marchantiophyta</taxon>
        <taxon>Marchantiopsida</taxon>
        <taxon>Marchantiidae</taxon>
        <taxon>Marchantiales</taxon>
        <taxon>Ricciaceae</taxon>
        <taxon>Riccia</taxon>
    </lineage>
</organism>
<keyword evidence="3" id="KW-1185">Reference proteome</keyword>
<comment type="caution">
    <text evidence="2">The sequence shown here is derived from an EMBL/GenBank/DDBJ whole genome shotgun (WGS) entry which is preliminary data.</text>
</comment>
<evidence type="ECO:0000313" key="3">
    <source>
        <dbReference type="Proteomes" id="UP001633002"/>
    </source>
</evidence>
<gene>
    <name evidence="2" type="ORF">R1sor_002119</name>
</gene>
<feature type="region of interest" description="Disordered" evidence="1">
    <location>
        <begin position="109"/>
        <end position="158"/>
    </location>
</feature>
<dbReference type="Proteomes" id="UP001633002">
    <property type="component" value="Unassembled WGS sequence"/>
</dbReference>
<feature type="region of interest" description="Disordered" evidence="1">
    <location>
        <begin position="67"/>
        <end position="86"/>
    </location>
</feature>
<accession>A0ABD3H106</accession>
<dbReference type="EMBL" id="JBJQOH010000006">
    <property type="protein sequence ID" value="KAL3684097.1"/>
    <property type="molecule type" value="Genomic_DNA"/>
</dbReference>
<evidence type="ECO:0000313" key="2">
    <source>
        <dbReference type="EMBL" id="KAL3684097.1"/>
    </source>
</evidence>